<protein>
    <submittedName>
        <fullName evidence="1">Uncharacterized protein</fullName>
    </submittedName>
</protein>
<gene>
    <name evidence="1" type="ORF">SAMN05444276_101711</name>
</gene>
<proteinExistence type="predicted"/>
<dbReference type="EMBL" id="FNNA01000001">
    <property type="protein sequence ID" value="SDW34373.1"/>
    <property type="molecule type" value="Genomic_DNA"/>
</dbReference>
<evidence type="ECO:0000313" key="1">
    <source>
        <dbReference type="EMBL" id="SDW34373.1"/>
    </source>
</evidence>
<sequence>MALTFPLSRAQFFDLLPLSSGHLVLPDTTRTSRTQGGEILRAEYAARLWEAELRLGPMTADEAAAVLPLVHLLGGAGASFMLADATRLFPRRDPTGGLLGSAAPALNSIGANRRDITLKGLPAGYILSRRDLLAFPYGATPTRYALHEIVNAQVTANPDGTTPAIEVVPPVREGAAVDAPVTLKRPACKAIIVPRSFQSGSMRSGTITEGVSFRVQQTLR</sequence>
<accession>A0A1H2SRT7</accession>
<name>A0A1H2SRT7_9RHOB</name>
<dbReference type="STRING" id="1545044.SAMN05444276_101711"/>
<evidence type="ECO:0000313" key="2">
    <source>
        <dbReference type="Proteomes" id="UP000182944"/>
    </source>
</evidence>
<dbReference type="RefSeq" id="WP_052176082.1">
    <property type="nucleotide sequence ID" value="NZ_FNNA01000001.1"/>
</dbReference>
<keyword evidence="2" id="KW-1185">Reference proteome</keyword>
<dbReference type="OrthoDB" id="8265479at2"/>
<dbReference type="Proteomes" id="UP000182944">
    <property type="component" value="Unassembled WGS sequence"/>
</dbReference>
<dbReference type="AlphaFoldDB" id="A0A1H2SRT7"/>
<organism evidence="1 2">
    <name type="scientific">Paracoccus sanguinis</name>
    <dbReference type="NCBI Taxonomy" id="1545044"/>
    <lineage>
        <taxon>Bacteria</taxon>
        <taxon>Pseudomonadati</taxon>
        <taxon>Pseudomonadota</taxon>
        <taxon>Alphaproteobacteria</taxon>
        <taxon>Rhodobacterales</taxon>
        <taxon>Paracoccaceae</taxon>
        <taxon>Paracoccus</taxon>
    </lineage>
</organism>
<reference evidence="2" key="1">
    <citation type="submission" date="2016-10" db="EMBL/GenBank/DDBJ databases">
        <authorList>
            <person name="Varghese N."/>
            <person name="Submissions S."/>
        </authorList>
    </citation>
    <scope>NUCLEOTIDE SEQUENCE [LARGE SCALE GENOMIC DNA]</scope>
    <source>
        <strain evidence="2">DSM 29303</strain>
    </source>
</reference>